<reference evidence="1" key="2">
    <citation type="journal article" date="2015" name="Fish Shellfish Immunol.">
        <title>Early steps in the European eel (Anguilla anguilla)-Vibrio vulnificus interaction in the gills: Role of the RtxA13 toxin.</title>
        <authorList>
            <person name="Callol A."/>
            <person name="Pajuelo D."/>
            <person name="Ebbesson L."/>
            <person name="Teles M."/>
            <person name="MacKenzie S."/>
            <person name="Amaro C."/>
        </authorList>
    </citation>
    <scope>NUCLEOTIDE SEQUENCE</scope>
</reference>
<sequence>MLGFFISVSPFIANSIHWSRLPKTSFISIIFFLMTNSEAK</sequence>
<proteinExistence type="predicted"/>
<dbReference type="AlphaFoldDB" id="A0A0E9U7A8"/>
<name>A0A0E9U7A8_ANGAN</name>
<dbReference type="EMBL" id="GBXM01047522">
    <property type="protein sequence ID" value="JAH61055.1"/>
    <property type="molecule type" value="Transcribed_RNA"/>
</dbReference>
<protein>
    <submittedName>
        <fullName evidence="1">Uncharacterized protein</fullName>
    </submittedName>
</protein>
<accession>A0A0E9U7A8</accession>
<evidence type="ECO:0000313" key="1">
    <source>
        <dbReference type="EMBL" id="JAH61055.1"/>
    </source>
</evidence>
<reference evidence="1" key="1">
    <citation type="submission" date="2014-11" db="EMBL/GenBank/DDBJ databases">
        <authorList>
            <person name="Amaro Gonzalez C."/>
        </authorList>
    </citation>
    <scope>NUCLEOTIDE SEQUENCE</scope>
</reference>
<organism evidence="1">
    <name type="scientific">Anguilla anguilla</name>
    <name type="common">European freshwater eel</name>
    <name type="synonym">Muraena anguilla</name>
    <dbReference type="NCBI Taxonomy" id="7936"/>
    <lineage>
        <taxon>Eukaryota</taxon>
        <taxon>Metazoa</taxon>
        <taxon>Chordata</taxon>
        <taxon>Craniata</taxon>
        <taxon>Vertebrata</taxon>
        <taxon>Euteleostomi</taxon>
        <taxon>Actinopterygii</taxon>
        <taxon>Neopterygii</taxon>
        <taxon>Teleostei</taxon>
        <taxon>Anguilliformes</taxon>
        <taxon>Anguillidae</taxon>
        <taxon>Anguilla</taxon>
    </lineage>
</organism>